<feature type="domain" description="PIN" evidence="1">
    <location>
        <begin position="5"/>
        <end position="111"/>
    </location>
</feature>
<dbReference type="InterPro" id="IPR029060">
    <property type="entry name" value="PIN-like_dom_sf"/>
</dbReference>
<dbReference type="PANTHER" id="PTHR34610:SF3">
    <property type="entry name" value="SSL7007 PROTEIN"/>
    <property type="match status" value="1"/>
</dbReference>
<dbReference type="NCBIfam" id="TIGR00305">
    <property type="entry name" value="putative toxin-antitoxin system toxin component, PIN family"/>
    <property type="match status" value="1"/>
</dbReference>
<dbReference type="InterPro" id="IPR002850">
    <property type="entry name" value="PIN_toxin-like"/>
</dbReference>
<comment type="caution">
    <text evidence="2">The sequence shown here is derived from an EMBL/GenBank/DDBJ whole genome shotgun (WGS) entry which is preliminary data.</text>
</comment>
<proteinExistence type="predicted"/>
<protein>
    <recommendedName>
        <fullName evidence="1">PIN domain-containing protein</fullName>
    </recommendedName>
</protein>
<dbReference type="PANTHER" id="PTHR34610">
    <property type="entry name" value="SSL7007 PROTEIN"/>
    <property type="match status" value="1"/>
</dbReference>
<reference evidence="2 3" key="1">
    <citation type="journal article" date="2015" name="Nature">
        <title>rRNA introns, odd ribosomes, and small enigmatic genomes across a large radiation of phyla.</title>
        <authorList>
            <person name="Brown C.T."/>
            <person name="Hug L.A."/>
            <person name="Thomas B.C."/>
            <person name="Sharon I."/>
            <person name="Castelle C.J."/>
            <person name="Singh A."/>
            <person name="Wilkins M.J."/>
            <person name="Williams K.H."/>
            <person name="Banfield J.F."/>
        </authorList>
    </citation>
    <scope>NUCLEOTIDE SEQUENCE [LARGE SCALE GENOMIC DNA]</scope>
</reference>
<dbReference type="InterPro" id="IPR002716">
    <property type="entry name" value="PIN_dom"/>
</dbReference>
<dbReference type="AlphaFoldDB" id="A0A0G0ZG89"/>
<organism evidence="2 3">
    <name type="scientific">Candidatus Gottesmanbacteria bacterium GW2011_GWA2_42_18</name>
    <dbReference type="NCBI Taxonomy" id="1618442"/>
    <lineage>
        <taxon>Bacteria</taxon>
        <taxon>Candidatus Gottesmaniibacteriota</taxon>
    </lineage>
</organism>
<sequence>MAKIRVFLDTDVIISSLLSKTGASFNVIKIPKIEKIITNTVAEEVKEVGKRLNIEAGSTVKILNNLRTIAFDITKKDLIKNYGDYVIDEEDSHVVAGAYLSKSKFLLSHNSRHYKANKIENDLGILIIKPGNFLQYLRSINEF</sequence>
<gene>
    <name evidence="2" type="ORF">UV09_C0003G0034</name>
</gene>
<evidence type="ECO:0000313" key="3">
    <source>
        <dbReference type="Proteomes" id="UP000034320"/>
    </source>
</evidence>
<dbReference type="SUPFAM" id="SSF88723">
    <property type="entry name" value="PIN domain-like"/>
    <property type="match status" value="1"/>
</dbReference>
<evidence type="ECO:0000259" key="1">
    <source>
        <dbReference type="Pfam" id="PF13470"/>
    </source>
</evidence>
<name>A0A0G0ZG89_9BACT</name>
<accession>A0A0G0ZG89</accession>
<dbReference type="Pfam" id="PF13470">
    <property type="entry name" value="PIN_3"/>
    <property type="match status" value="1"/>
</dbReference>
<evidence type="ECO:0000313" key="2">
    <source>
        <dbReference type="EMBL" id="KKS47689.1"/>
    </source>
</evidence>
<dbReference type="Proteomes" id="UP000034320">
    <property type="component" value="Unassembled WGS sequence"/>
</dbReference>
<dbReference type="EMBL" id="LCDD01000003">
    <property type="protein sequence ID" value="KKS47689.1"/>
    <property type="molecule type" value="Genomic_DNA"/>
</dbReference>